<sequence length="96" mass="10757">MSEKNLYEQKIQAELDTCKAKVAHFKAEVSGANATVQIEMNKQIKQLEDKINEAQAKLVELVAASEEKFVAMKKGVESIWQSTKSTLHHASKHFGK</sequence>
<dbReference type="Proteomes" id="UP000231638">
    <property type="component" value="Unassembled WGS sequence"/>
</dbReference>
<reference evidence="2 3" key="1">
    <citation type="journal article" date="2017" name="Front. Microbiol.">
        <title>Comparative Genomic Analysis of the Class Epsilonproteobacteria and Proposed Reclassification to Epsilonbacteraeota (phyl. nov.).</title>
        <authorList>
            <person name="Waite D.W."/>
            <person name="Vanwonterghem I."/>
            <person name="Rinke C."/>
            <person name="Parks D.H."/>
            <person name="Zhang Y."/>
            <person name="Takai K."/>
            <person name="Sievert S.M."/>
            <person name="Simon J."/>
            <person name="Campbell B.J."/>
            <person name="Hanson T.E."/>
            <person name="Woyke T."/>
            <person name="Klotz M.G."/>
            <person name="Hugenholtz P."/>
        </authorList>
    </citation>
    <scope>NUCLEOTIDE SEQUENCE [LARGE SCALE GENOMIC DNA]</scope>
    <source>
        <strain evidence="2">UBA11420</strain>
    </source>
</reference>
<dbReference type="EMBL" id="DLUG01000234">
    <property type="protein sequence ID" value="DAB35639.1"/>
    <property type="molecule type" value="Genomic_DNA"/>
</dbReference>
<evidence type="ECO:0000313" key="3">
    <source>
        <dbReference type="Proteomes" id="UP000231638"/>
    </source>
</evidence>
<dbReference type="AlphaFoldDB" id="A0A2D3WEY9"/>
<keyword evidence="1" id="KW-0175">Coiled coil</keyword>
<proteinExistence type="predicted"/>
<evidence type="ECO:0000313" key="2">
    <source>
        <dbReference type="EMBL" id="DAB35639.1"/>
    </source>
</evidence>
<gene>
    <name evidence="2" type="ORF">CFH80_09055</name>
</gene>
<accession>A0A2D3WEY9</accession>
<evidence type="ECO:0000256" key="1">
    <source>
        <dbReference type="SAM" id="Coils"/>
    </source>
</evidence>
<name>A0A2D3WEY9_9BACT</name>
<feature type="coiled-coil region" evidence="1">
    <location>
        <begin position="37"/>
        <end position="64"/>
    </location>
</feature>
<organism evidence="2 3">
    <name type="scientific">Sulfurospirillum cavolei</name>
    <dbReference type="NCBI Taxonomy" id="366522"/>
    <lineage>
        <taxon>Bacteria</taxon>
        <taxon>Pseudomonadati</taxon>
        <taxon>Campylobacterota</taxon>
        <taxon>Epsilonproteobacteria</taxon>
        <taxon>Campylobacterales</taxon>
        <taxon>Sulfurospirillaceae</taxon>
        <taxon>Sulfurospirillum</taxon>
    </lineage>
</organism>
<comment type="caution">
    <text evidence="2">The sequence shown here is derived from an EMBL/GenBank/DDBJ whole genome shotgun (WGS) entry which is preliminary data.</text>
</comment>
<protein>
    <submittedName>
        <fullName evidence="2">Coiled coil domain-containing protein</fullName>
    </submittedName>
</protein>